<dbReference type="PANTHER" id="PTHR33362:SF5">
    <property type="entry name" value="C4-DICARBOXYLATE TRAP TRANSPORTER LARGE PERMEASE PROTEIN DCTM"/>
    <property type="match status" value="1"/>
</dbReference>
<evidence type="ECO:0000256" key="3">
    <source>
        <dbReference type="ARBA" id="ARBA00022519"/>
    </source>
</evidence>
<feature type="domain" description="TRAP C4-dicarboxylate transport system permease DctM subunit" evidence="9">
    <location>
        <begin position="11"/>
        <end position="430"/>
    </location>
</feature>
<keyword evidence="5 8" id="KW-1133">Transmembrane helix</keyword>
<proteinExistence type="predicted"/>
<dbReference type="EMBL" id="JBIGHW010000001">
    <property type="protein sequence ID" value="MFG6439115.1"/>
    <property type="molecule type" value="Genomic_DNA"/>
</dbReference>
<dbReference type="PIRSF" id="PIRSF006066">
    <property type="entry name" value="HI0050"/>
    <property type="match status" value="1"/>
</dbReference>
<dbReference type="RefSeq" id="WP_394394392.1">
    <property type="nucleotide sequence ID" value="NZ_JBIGHW010000001.1"/>
</dbReference>
<dbReference type="InterPro" id="IPR004681">
    <property type="entry name" value="TRAP_DctM"/>
</dbReference>
<evidence type="ECO:0000256" key="4">
    <source>
        <dbReference type="ARBA" id="ARBA00022692"/>
    </source>
</evidence>
<evidence type="ECO:0000259" key="9">
    <source>
        <dbReference type="Pfam" id="PF06808"/>
    </source>
</evidence>
<feature type="transmembrane region" description="Helical" evidence="8">
    <location>
        <begin position="343"/>
        <end position="362"/>
    </location>
</feature>
<feature type="transmembrane region" description="Helical" evidence="8">
    <location>
        <begin position="316"/>
        <end position="336"/>
    </location>
</feature>
<dbReference type="InterPro" id="IPR010656">
    <property type="entry name" value="DctM"/>
</dbReference>
<feature type="transmembrane region" description="Helical" evidence="8">
    <location>
        <begin position="220"/>
        <end position="239"/>
    </location>
</feature>
<feature type="transmembrane region" description="Helical" evidence="8">
    <location>
        <begin position="59"/>
        <end position="80"/>
    </location>
</feature>
<accession>A0ABW7FBL4</accession>
<evidence type="ECO:0000313" key="10">
    <source>
        <dbReference type="EMBL" id="MFG6439115.1"/>
    </source>
</evidence>
<keyword evidence="6 8" id="KW-0472">Membrane</keyword>
<keyword evidence="2" id="KW-1003">Cell membrane</keyword>
<keyword evidence="4 8" id="KW-0812">Transmembrane</keyword>
<keyword evidence="7" id="KW-0813">Transport</keyword>
<evidence type="ECO:0000256" key="1">
    <source>
        <dbReference type="ARBA" id="ARBA00004429"/>
    </source>
</evidence>
<comment type="caution">
    <text evidence="10">The sequence shown here is derived from an EMBL/GenBank/DDBJ whole genome shotgun (WGS) entry which is preliminary data.</text>
</comment>
<protein>
    <submittedName>
        <fullName evidence="10">TRAP transporter large permease</fullName>
    </submittedName>
</protein>
<comment type="subcellular location">
    <subcellularLocation>
        <location evidence="1 7">Cell inner membrane</location>
        <topology evidence="1 7">Multi-pass membrane protein</topology>
    </subcellularLocation>
</comment>
<evidence type="ECO:0000256" key="2">
    <source>
        <dbReference type="ARBA" id="ARBA00022475"/>
    </source>
</evidence>
<evidence type="ECO:0000256" key="6">
    <source>
        <dbReference type="ARBA" id="ARBA00023136"/>
    </source>
</evidence>
<evidence type="ECO:0000256" key="5">
    <source>
        <dbReference type="ARBA" id="ARBA00022989"/>
    </source>
</evidence>
<evidence type="ECO:0000313" key="11">
    <source>
        <dbReference type="Proteomes" id="UP001606301"/>
    </source>
</evidence>
<feature type="transmembrane region" description="Helical" evidence="8">
    <location>
        <begin position="180"/>
        <end position="199"/>
    </location>
</feature>
<keyword evidence="3 7" id="KW-0997">Cell inner membrane</keyword>
<name>A0ABW7FBL4_9BURK</name>
<sequence>MSTMSIGLSMFGAMLVLMAVRVPIAIAMFMPGALGYIFLSGFDPLLAHLKGAVYGRVSVYDLSVIPLFMLMGAVAVQGGLSKALFDFANALLGRFRGGMAMAGVLACAAFGSISGSTVATTATIAQVAYPQMRRIGYSGRLSTAALATGGTMGVLLPPSVTLMVYAILTEQNITKMFLAAYVPALIAAVGYIIAIAVMVRLNPQDAPPAQAASRAEVVAAGLKVWPIVTIFAVVFGGIYGGLFTATEGAAIGNVLTCAITLIRREMDRAKFVAAVRTTAQTSGMIFLIFIGADMINAALALSQLPAQLADVVSHLQISPLMVMAGVMVFYVLLGCVMDEMSMILLTVPTLFPVIMGMDFFGLGGADKALWFGILILTVCEIGMIFPPVGLNVYIMNGLARDVPMVETYKGVVPFLITDGLRLALLIGFPATALWLVHLLT</sequence>
<gene>
    <name evidence="10" type="ORF">ACG0Z3_00305</name>
</gene>
<feature type="transmembrane region" description="Helical" evidence="8">
    <location>
        <begin position="6"/>
        <end position="39"/>
    </location>
</feature>
<comment type="function">
    <text evidence="7">Part of the tripartite ATP-independent periplasmic (TRAP) transport system.</text>
</comment>
<feature type="transmembrane region" description="Helical" evidence="8">
    <location>
        <begin position="283"/>
        <end position="304"/>
    </location>
</feature>
<evidence type="ECO:0000256" key="8">
    <source>
        <dbReference type="SAM" id="Phobius"/>
    </source>
</evidence>
<feature type="transmembrane region" description="Helical" evidence="8">
    <location>
        <begin position="100"/>
        <end position="129"/>
    </location>
</feature>
<reference evidence="10 11" key="1">
    <citation type="submission" date="2024-08" db="EMBL/GenBank/DDBJ databases">
        <authorList>
            <person name="Lu H."/>
        </authorList>
    </citation>
    <scope>NUCLEOTIDE SEQUENCE [LARGE SCALE GENOMIC DNA]</scope>
    <source>
        <strain evidence="10 11">LKC17W</strain>
    </source>
</reference>
<feature type="transmembrane region" description="Helical" evidence="8">
    <location>
        <begin position="411"/>
        <end position="436"/>
    </location>
</feature>
<keyword evidence="11" id="KW-1185">Reference proteome</keyword>
<feature type="transmembrane region" description="Helical" evidence="8">
    <location>
        <begin position="368"/>
        <end position="390"/>
    </location>
</feature>
<dbReference type="Pfam" id="PF06808">
    <property type="entry name" value="DctM"/>
    <property type="match status" value="1"/>
</dbReference>
<dbReference type="PANTHER" id="PTHR33362">
    <property type="entry name" value="SIALIC ACID TRAP TRANSPORTER PERMEASE PROTEIN SIAT-RELATED"/>
    <property type="match status" value="1"/>
</dbReference>
<organism evidence="10 11">
    <name type="scientific">Pelomonas margarita</name>
    <dbReference type="NCBI Taxonomy" id="3299031"/>
    <lineage>
        <taxon>Bacteria</taxon>
        <taxon>Pseudomonadati</taxon>
        <taxon>Pseudomonadota</taxon>
        <taxon>Betaproteobacteria</taxon>
        <taxon>Burkholderiales</taxon>
        <taxon>Sphaerotilaceae</taxon>
        <taxon>Roseateles</taxon>
    </lineage>
</organism>
<feature type="transmembrane region" description="Helical" evidence="8">
    <location>
        <begin position="141"/>
        <end position="168"/>
    </location>
</feature>
<dbReference type="Proteomes" id="UP001606301">
    <property type="component" value="Unassembled WGS sequence"/>
</dbReference>
<evidence type="ECO:0000256" key="7">
    <source>
        <dbReference type="RuleBase" id="RU369079"/>
    </source>
</evidence>